<dbReference type="InterPro" id="IPR001841">
    <property type="entry name" value="Znf_RING"/>
</dbReference>
<evidence type="ECO:0000259" key="17">
    <source>
        <dbReference type="PROSITE" id="PS50089"/>
    </source>
</evidence>
<feature type="compositionally biased region" description="Polar residues" evidence="15">
    <location>
        <begin position="335"/>
        <end position="344"/>
    </location>
</feature>
<keyword evidence="11 16" id="KW-0472">Membrane</keyword>
<evidence type="ECO:0000256" key="1">
    <source>
        <dbReference type="ARBA" id="ARBA00000900"/>
    </source>
</evidence>
<dbReference type="SUPFAM" id="SSF57850">
    <property type="entry name" value="RING/U-box"/>
    <property type="match status" value="1"/>
</dbReference>
<evidence type="ECO:0000256" key="15">
    <source>
        <dbReference type="SAM" id="MobiDB-lite"/>
    </source>
</evidence>
<dbReference type="Pfam" id="PF13639">
    <property type="entry name" value="zf-RING_2"/>
    <property type="match status" value="1"/>
</dbReference>
<feature type="domain" description="RING-type" evidence="17">
    <location>
        <begin position="245"/>
        <end position="287"/>
    </location>
</feature>
<sequence length="357" mass="38185">MTRILRQKREVMISLAALSIVVLTTLLLGKGNATVLLLTNKNESRSFPDMEAVFAPHIPAGGVQGVLYAASPLNSCSPLTNHTEKGLPSATFALVARGSCNFDVKVKNVQDAGFAAAIVFDTEDGFDELVTMSGSSDGIYIYAVFVSWLSGESLLQIVGDHDTTCIIQPDFEDAAWSIMAVSFISLVAVSAVLATLFFVRRQQLQHLGTHLLSRVTSGMSATQVKSLPSIVFQGPGNGSGTAETCAICLEDYEIGEKLRLLPCNHEFHVVCIDRWLMARRPFCPVCKRDARTKLSEPAVSETTPLLAAAAAHTLPIPVTSSATQTSMVGSPPDVATQSQSSTPDMSLYFSPQGVDLC</sequence>
<evidence type="ECO:0000256" key="14">
    <source>
        <dbReference type="PROSITE-ProRule" id="PRU00175"/>
    </source>
</evidence>
<keyword evidence="6" id="KW-0479">Metal-binding</keyword>
<feature type="transmembrane region" description="Helical" evidence="16">
    <location>
        <begin position="174"/>
        <end position="199"/>
    </location>
</feature>
<dbReference type="InterPro" id="IPR013083">
    <property type="entry name" value="Znf_RING/FYVE/PHD"/>
</dbReference>
<dbReference type="InterPro" id="IPR051653">
    <property type="entry name" value="E3_ligase_sorting_rcpt"/>
</dbReference>
<comment type="pathway">
    <text evidence="2">Protein modification; protein ubiquitination.</text>
</comment>
<evidence type="ECO:0000256" key="13">
    <source>
        <dbReference type="ARBA" id="ARBA00046288"/>
    </source>
</evidence>
<dbReference type="Gene3D" id="3.30.40.10">
    <property type="entry name" value="Zinc/RING finger domain, C3HC4 (zinc finger)"/>
    <property type="match status" value="1"/>
</dbReference>
<reference evidence="18" key="1">
    <citation type="submission" date="2024-02" db="EMBL/GenBank/DDBJ databases">
        <authorList>
            <consortium name="ELIXIR-Norway"/>
            <consortium name="Elixir Norway"/>
        </authorList>
    </citation>
    <scope>NUCLEOTIDE SEQUENCE</scope>
</reference>
<evidence type="ECO:0000256" key="9">
    <source>
        <dbReference type="ARBA" id="ARBA00022833"/>
    </source>
</evidence>
<evidence type="ECO:0000313" key="19">
    <source>
        <dbReference type="Proteomes" id="UP001497512"/>
    </source>
</evidence>
<evidence type="ECO:0000256" key="4">
    <source>
        <dbReference type="ARBA" id="ARBA00022679"/>
    </source>
</evidence>
<dbReference type="Proteomes" id="UP001497512">
    <property type="component" value="Chromosome 6"/>
</dbReference>
<accession>A0ABP0URY8</accession>
<keyword evidence="19" id="KW-1185">Reference proteome</keyword>
<dbReference type="Pfam" id="PF02225">
    <property type="entry name" value="PA"/>
    <property type="match status" value="1"/>
</dbReference>
<keyword evidence="8 14" id="KW-0863">Zinc-finger</keyword>
<dbReference type="EC" id="2.3.2.27" evidence="3"/>
<dbReference type="PROSITE" id="PS50089">
    <property type="entry name" value="ZF_RING_2"/>
    <property type="match status" value="1"/>
</dbReference>
<dbReference type="PANTHER" id="PTHR47168">
    <property type="entry name" value="RING ZINC FINGER DOMAIN SUPERFAMILY PROTEIN-RELATED"/>
    <property type="match status" value="1"/>
</dbReference>
<name>A0ABP0URY8_9BRYO</name>
<dbReference type="SMART" id="SM00184">
    <property type="entry name" value="RING"/>
    <property type="match status" value="1"/>
</dbReference>
<evidence type="ECO:0000256" key="16">
    <source>
        <dbReference type="SAM" id="Phobius"/>
    </source>
</evidence>
<evidence type="ECO:0000256" key="6">
    <source>
        <dbReference type="ARBA" id="ARBA00022723"/>
    </source>
</evidence>
<keyword evidence="12" id="KW-0325">Glycoprotein</keyword>
<keyword evidence="9" id="KW-0862">Zinc</keyword>
<evidence type="ECO:0000256" key="3">
    <source>
        <dbReference type="ARBA" id="ARBA00012483"/>
    </source>
</evidence>
<dbReference type="CDD" id="cd23118">
    <property type="entry name" value="RING-H2_SIS3"/>
    <property type="match status" value="1"/>
</dbReference>
<protein>
    <recommendedName>
        <fullName evidence="3">RING-type E3 ubiquitin transferase</fullName>
        <ecNumber evidence="3">2.3.2.27</ecNumber>
    </recommendedName>
</protein>
<evidence type="ECO:0000256" key="7">
    <source>
        <dbReference type="ARBA" id="ARBA00022729"/>
    </source>
</evidence>
<dbReference type="SUPFAM" id="SSF52025">
    <property type="entry name" value="PA domain"/>
    <property type="match status" value="1"/>
</dbReference>
<comment type="catalytic activity">
    <reaction evidence="1">
        <text>S-ubiquitinyl-[E2 ubiquitin-conjugating enzyme]-L-cysteine + [acceptor protein]-L-lysine = [E2 ubiquitin-conjugating enzyme]-L-cysteine + N(6)-ubiquitinyl-[acceptor protein]-L-lysine.</text>
        <dbReference type="EC" id="2.3.2.27"/>
    </reaction>
</comment>
<dbReference type="Gene3D" id="3.50.30.30">
    <property type="match status" value="1"/>
</dbReference>
<gene>
    <name evidence="18" type="ORF">CSSPTR1EN2_LOCUS19256</name>
</gene>
<comment type="subcellular location">
    <subcellularLocation>
        <location evidence="13">Endomembrane system</location>
        <topology evidence="13">Single-pass type I membrane protein</topology>
    </subcellularLocation>
</comment>
<evidence type="ECO:0000256" key="11">
    <source>
        <dbReference type="ARBA" id="ARBA00023136"/>
    </source>
</evidence>
<dbReference type="InterPro" id="IPR046450">
    <property type="entry name" value="PA_dom_sf"/>
</dbReference>
<keyword evidence="7" id="KW-0732">Signal</keyword>
<evidence type="ECO:0000256" key="2">
    <source>
        <dbReference type="ARBA" id="ARBA00004906"/>
    </source>
</evidence>
<evidence type="ECO:0000256" key="8">
    <source>
        <dbReference type="ARBA" id="ARBA00022771"/>
    </source>
</evidence>
<dbReference type="CDD" id="cd02123">
    <property type="entry name" value="PA_C_RZF_like"/>
    <property type="match status" value="1"/>
</dbReference>
<evidence type="ECO:0000256" key="10">
    <source>
        <dbReference type="ARBA" id="ARBA00022989"/>
    </source>
</evidence>
<dbReference type="PANTHER" id="PTHR47168:SF1">
    <property type="entry name" value="OS02G0798600 PROTEIN"/>
    <property type="match status" value="1"/>
</dbReference>
<dbReference type="EMBL" id="OZ019898">
    <property type="protein sequence ID" value="CAK9228616.1"/>
    <property type="molecule type" value="Genomic_DNA"/>
</dbReference>
<evidence type="ECO:0000256" key="5">
    <source>
        <dbReference type="ARBA" id="ARBA00022692"/>
    </source>
</evidence>
<keyword evidence="4" id="KW-0808">Transferase</keyword>
<evidence type="ECO:0000256" key="12">
    <source>
        <dbReference type="ARBA" id="ARBA00023180"/>
    </source>
</evidence>
<keyword evidence="10 16" id="KW-1133">Transmembrane helix</keyword>
<keyword evidence="5 16" id="KW-0812">Transmembrane</keyword>
<feature type="region of interest" description="Disordered" evidence="15">
    <location>
        <begin position="322"/>
        <end position="346"/>
    </location>
</feature>
<evidence type="ECO:0000313" key="18">
    <source>
        <dbReference type="EMBL" id="CAK9228616.1"/>
    </source>
</evidence>
<proteinExistence type="predicted"/>
<dbReference type="InterPro" id="IPR003137">
    <property type="entry name" value="PA_domain"/>
</dbReference>
<dbReference type="InterPro" id="IPR044744">
    <property type="entry name" value="ZNRF4/RNF13/RNF167_PA"/>
</dbReference>
<organism evidence="18 19">
    <name type="scientific">Sphagnum troendelagicum</name>
    <dbReference type="NCBI Taxonomy" id="128251"/>
    <lineage>
        <taxon>Eukaryota</taxon>
        <taxon>Viridiplantae</taxon>
        <taxon>Streptophyta</taxon>
        <taxon>Embryophyta</taxon>
        <taxon>Bryophyta</taxon>
        <taxon>Sphagnophytina</taxon>
        <taxon>Sphagnopsida</taxon>
        <taxon>Sphagnales</taxon>
        <taxon>Sphagnaceae</taxon>
        <taxon>Sphagnum</taxon>
    </lineage>
</organism>